<dbReference type="InterPro" id="IPR013025">
    <property type="entry name" value="Ribosomal_uL23-like"/>
</dbReference>
<dbReference type="PANTHER" id="PTHR12059:SF5">
    <property type="entry name" value="LARGE RIBOSOMAL SUBUNIT PROTEIN UL23M"/>
    <property type="match status" value="1"/>
</dbReference>
<evidence type="ECO:0000313" key="6">
    <source>
        <dbReference type="Proteomes" id="UP000000689"/>
    </source>
</evidence>
<name>G0W441_NAUDC</name>
<evidence type="ECO:0000313" key="5">
    <source>
        <dbReference type="EMBL" id="CCD22579.1"/>
    </source>
</evidence>
<dbReference type="GO" id="GO:0032543">
    <property type="term" value="P:mitochondrial translation"/>
    <property type="evidence" value="ECO:0007669"/>
    <property type="project" value="EnsemblFungi"/>
</dbReference>
<evidence type="ECO:0000256" key="1">
    <source>
        <dbReference type="ARBA" id="ARBA00006700"/>
    </source>
</evidence>
<evidence type="ECO:0000256" key="2">
    <source>
        <dbReference type="ARBA" id="ARBA00022980"/>
    </source>
</evidence>
<dbReference type="Pfam" id="PF00276">
    <property type="entry name" value="Ribosomal_L23"/>
    <property type="match status" value="1"/>
</dbReference>
<comment type="similarity">
    <text evidence="1">Belongs to the universal ribosomal protein uL23 family.</text>
</comment>
<dbReference type="Proteomes" id="UP000000689">
    <property type="component" value="Chromosome 1"/>
</dbReference>
<keyword evidence="2" id="KW-0689">Ribosomal protein</keyword>
<dbReference type="FunFam" id="3.30.70.330:FF:000614">
    <property type="entry name" value="Mrp20p"/>
    <property type="match status" value="1"/>
</dbReference>
<dbReference type="KEGG" id="ndi:NDAI_0A04220"/>
<dbReference type="eggNOG" id="KOG4089">
    <property type="taxonomic scope" value="Eukaryota"/>
</dbReference>
<dbReference type="HOGENOM" id="CLU_084850_0_0_1"/>
<dbReference type="AlphaFoldDB" id="G0W441"/>
<evidence type="ECO:0000256" key="3">
    <source>
        <dbReference type="ARBA" id="ARBA00023274"/>
    </source>
</evidence>
<proteinExistence type="inferred from homology"/>
<dbReference type="SUPFAM" id="SSF54189">
    <property type="entry name" value="Ribosomal proteins S24e, L23 and L15e"/>
    <property type="match status" value="1"/>
</dbReference>
<keyword evidence="3" id="KW-0687">Ribonucleoprotein</keyword>
<keyword evidence="6" id="KW-1185">Reference proteome</keyword>
<organism evidence="5 6">
    <name type="scientific">Naumovozyma dairenensis (strain ATCC 10597 / BCRC 20456 / CBS 421 / NBRC 0211 / NRRL Y-12639)</name>
    <name type="common">Saccharomyces dairenensis</name>
    <dbReference type="NCBI Taxonomy" id="1071378"/>
    <lineage>
        <taxon>Eukaryota</taxon>
        <taxon>Fungi</taxon>
        <taxon>Dikarya</taxon>
        <taxon>Ascomycota</taxon>
        <taxon>Saccharomycotina</taxon>
        <taxon>Saccharomycetes</taxon>
        <taxon>Saccharomycetales</taxon>
        <taxon>Saccharomycetaceae</taxon>
        <taxon>Naumovozyma</taxon>
    </lineage>
</organism>
<evidence type="ECO:0000256" key="4">
    <source>
        <dbReference type="ARBA" id="ARBA00039977"/>
    </source>
</evidence>
<dbReference type="Gene3D" id="3.30.70.330">
    <property type="match status" value="1"/>
</dbReference>
<dbReference type="STRING" id="1071378.G0W441"/>
<dbReference type="EMBL" id="HE580267">
    <property type="protein sequence ID" value="CCD22579.1"/>
    <property type="molecule type" value="Genomic_DNA"/>
</dbReference>
<dbReference type="InterPro" id="IPR012678">
    <property type="entry name" value="Ribosomal_uL23/eL15/eS24_sf"/>
</dbReference>
<dbReference type="RefSeq" id="XP_003667822.1">
    <property type="nucleotide sequence ID" value="XM_003667774.1"/>
</dbReference>
<dbReference type="OMA" id="YLFHVYG"/>
<reference evidence="5 6" key="1">
    <citation type="journal article" date="2011" name="Proc. Natl. Acad. Sci. U.S.A.">
        <title>Evolutionary erosion of yeast sex chromosomes by mating-type switching accidents.</title>
        <authorList>
            <person name="Gordon J.L."/>
            <person name="Armisen D."/>
            <person name="Proux-Wera E."/>
            <person name="Oheigeartaigh S.S."/>
            <person name="Byrne K.P."/>
            <person name="Wolfe K.H."/>
        </authorList>
    </citation>
    <scope>NUCLEOTIDE SEQUENCE [LARGE SCALE GENOMIC DNA]</scope>
    <source>
        <strain evidence="6">ATCC 10597 / BCRC 20456 / CBS 421 / NBRC 0211 / NRRL Y-12639</strain>
    </source>
</reference>
<sequence>MPRVFGTKLNPSVVGDVLQKSKKTLEKPTFSNKILSLTRKSIEDGKSHFRVGSRKLYFPKARVILLRPNAKHTPYQAKFIVPKSFNKLDLRDYLYHIYGLRAMNITTQLLPGTYSTVGRMGSRFRGPQIKKMTIDMEEPFVWPKENAKKEGEDSLGIEYTKELEKFEEDNTHRTGSDRYKPGESFDGVLGPYGLGAQPFIPKFLKRELDNKKKRYFKSINTANTLNMIEKAVERDEDITRVR</sequence>
<dbReference type="InterPro" id="IPR012677">
    <property type="entry name" value="Nucleotide-bd_a/b_plait_sf"/>
</dbReference>
<protein>
    <recommendedName>
        <fullName evidence="4">Large ribosomal subunit protein uL23m</fullName>
    </recommendedName>
</protein>
<dbReference type="GO" id="GO:0003735">
    <property type="term" value="F:structural constituent of ribosome"/>
    <property type="evidence" value="ECO:0007669"/>
    <property type="project" value="EnsemblFungi"/>
</dbReference>
<dbReference type="GeneID" id="11494224"/>
<accession>G0W441</accession>
<dbReference type="PANTHER" id="PTHR12059">
    <property type="entry name" value="RIBOSOMAL PROTEIN L23-RELATED"/>
    <property type="match status" value="1"/>
</dbReference>
<dbReference type="GO" id="GO:0005762">
    <property type="term" value="C:mitochondrial large ribosomal subunit"/>
    <property type="evidence" value="ECO:0007669"/>
    <property type="project" value="EnsemblFungi"/>
</dbReference>
<gene>
    <name evidence="5" type="primary">NDAI0A04220</name>
    <name evidence="5" type="ordered locus">NDAI_0A04220</name>
</gene>
<dbReference type="OrthoDB" id="275582at2759"/>